<dbReference type="EMBL" id="AP029170">
    <property type="protein sequence ID" value="BFD46308.1"/>
    <property type="molecule type" value="Genomic_DNA"/>
</dbReference>
<feature type="transmembrane region" description="Helical" evidence="11">
    <location>
        <begin position="119"/>
        <end position="137"/>
    </location>
</feature>
<evidence type="ECO:0000259" key="13">
    <source>
        <dbReference type="PROSITE" id="PS51846"/>
    </source>
</evidence>
<comment type="subcellular location">
    <subcellularLocation>
        <location evidence="1">Cell membrane</location>
        <topology evidence="1">Multi-pass membrane protein</topology>
    </subcellularLocation>
</comment>
<dbReference type="FunFam" id="3.10.580.10:FF:000002">
    <property type="entry name" value="Magnesium/cobalt efflux protein CorC"/>
    <property type="match status" value="1"/>
</dbReference>
<evidence type="ECO:0000256" key="3">
    <source>
        <dbReference type="ARBA" id="ARBA00022475"/>
    </source>
</evidence>
<evidence type="ECO:0000256" key="8">
    <source>
        <dbReference type="ARBA" id="ARBA00023136"/>
    </source>
</evidence>
<dbReference type="PANTHER" id="PTHR22777:SF32">
    <property type="entry name" value="UPF0053 INNER MEMBRANE PROTEIN YFJD"/>
    <property type="match status" value="1"/>
</dbReference>
<dbReference type="AlphaFoldDB" id="A0AAT9G8Z9"/>
<evidence type="ECO:0000256" key="9">
    <source>
        <dbReference type="PROSITE-ProRule" id="PRU00703"/>
    </source>
</evidence>
<dbReference type="InterPro" id="IPR005170">
    <property type="entry name" value="Transptr-assoc_dom"/>
</dbReference>
<evidence type="ECO:0000256" key="6">
    <source>
        <dbReference type="ARBA" id="ARBA00022989"/>
    </source>
</evidence>
<feature type="transmembrane region" description="Helical" evidence="11">
    <location>
        <begin position="57"/>
        <end position="81"/>
    </location>
</feature>
<evidence type="ECO:0000256" key="7">
    <source>
        <dbReference type="ARBA" id="ARBA00023122"/>
    </source>
</evidence>
<dbReference type="Pfam" id="PF01595">
    <property type="entry name" value="CNNM"/>
    <property type="match status" value="1"/>
</dbReference>
<proteinExistence type="inferred from homology"/>
<name>A0AAT9G8Z9_9RICK</name>
<feature type="transmembrane region" description="Helical" evidence="11">
    <location>
        <begin position="87"/>
        <end position="107"/>
    </location>
</feature>
<dbReference type="GO" id="GO:0050660">
    <property type="term" value="F:flavin adenine dinucleotide binding"/>
    <property type="evidence" value="ECO:0007669"/>
    <property type="project" value="InterPro"/>
</dbReference>
<dbReference type="InterPro" id="IPR002550">
    <property type="entry name" value="CNNM"/>
</dbReference>
<feature type="domain" description="CNNM transmembrane" evidence="13">
    <location>
        <begin position="1"/>
        <end position="183"/>
    </location>
</feature>
<organism evidence="14">
    <name type="scientific">Candidatus Tisiphia endosymbiont of Sergentomyia squamirostris</name>
    <dbReference type="NCBI Taxonomy" id="3113639"/>
    <lineage>
        <taxon>Bacteria</taxon>
        <taxon>Pseudomonadati</taxon>
        <taxon>Pseudomonadota</taxon>
        <taxon>Alphaproteobacteria</taxon>
        <taxon>Rickettsiales</taxon>
        <taxon>Rickettsiaceae</taxon>
        <taxon>Rickettsieae</taxon>
        <taxon>Candidatus Tisiphia</taxon>
    </lineage>
</organism>
<evidence type="ECO:0000256" key="5">
    <source>
        <dbReference type="ARBA" id="ARBA00022737"/>
    </source>
</evidence>
<evidence type="ECO:0000256" key="2">
    <source>
        <dbReference type="ARBA" id="ARBA00006446"/>
    </source>
</evidence>
<dbReference type="InterPro" id="IPR016169">
    <property type="entry name" value="FAD-bd_PCMH_sub2"/>
</dbReference>
<keyword evidence="6 10" id="KW-1133">Transmembrane helix</keyword>
<feature type="domain" description="CBS" evidence="12">
    <location>
        <begin position="271"/>
        <end position="328"/>
    </location>
</feature>
<dbReference type="SUPFAM" id="SSF56176">
    <property type="entry name" value="FAD-binding/transporter-associated domain-like"/>
    <property type="match status" value="1"/>
</dbReference>
<dbReference type="CDD" id="cd04590">
    <property type="entry name" value="CBS_pair_CorC_HlyC_assoc"/>
    <property type="match status" value="1"/>
</dbReference>
<dbReference type="SMART" id="SM01091">
    <property type="entry name" value="CorC_HlyC"/>
    <property type="match status" value="1"/>
</dbReference>
<dbReference type="InterPro" id="IPR044751">
    <property type="entry name" value="Ion_transp-like_CBS"/>
</dbReference>
<dbReference type="SUPFAM" id="SSF54631">
    <property type="entry name" value="CBS-domain pair"/>
    <property type="match status" value="1"/>
</dbReference>
<keyword evidence="7 9" id="KW-0129">CBS domain</keyword>
<keyword evidence="3" id="KW-1003">Cell membrane</keyword>
<accession>A0AAT9G8Z9</accession>
<evidence type="ECO:0000313" key="14">
    <source>
        <dbReference type="EMBL" id="BFD46308.1"/>
    </source>
</evidence>
<dbReference type="Gene3D" id="3.30.465.10">
    <property type="match status" value="1"/>
</dbReference>
<dbReference type="PANTHER" id="PTHR22777">
    <property type="entry name" value="HEMOLYSIN-RELATED"/>
    <property type="match status" value="1"/>
</dbReference>
<dbReference type="PROSITE" id="PS51371">
    <property type="entry name" value="CBS"/>
    <property type="match status" value="2"/>
</dbReference>
<protein>
    <submittedName>
        <fullName evidence="14">HlyC/CorC family transporter</fullName>
    </submittedName>
</protein>
<reference evidence="14" key="1">
    <citation type="submission" date="2024-01" db="EMBL/GenBank/DDBJ databases">
        <title>Sequencing the genomes of a sandfly, Sergentomyia squamirostris, and its two endosymbionts.</title>
        <authorList>
            <person name="Itokawa K."/>
            <person name="Sanjoba C."/>
        </authorList>
    </citation>
    <scope>NUCLEOTIDE SEQUENCE</scope>
    <source>
        <strain evidence="14">RiSSQ</strain>
    </source>
</reference>
<sequence length="423" mass="47493">MTIFLTIIIVLMIGCAALLSATETAITASSPGKIQKFKAKAIKRNTVLQVLKNKEKVIGTLLIGNTLLNTVCTTIATSIFIDWLGDSGTVVASAVMAFVIIVFGEIIPKAIAVAKAEQLALFTSPAIMFFLKLLKPINSIFEVIVKLFCFIFRINLQQNISGAEEVRGVIEHYHQEGNVYKSDRDMLGGILDIRKMTVSEIMIHRSNIVAINVDLPKEEIVRRALLSSPHTRIPLWKDTQDNIIGVLHMRDLLRALYEKNNDAKKINIKELVNQPWFIPDNALVTHQLHAFRERKSHFACVVDEYGDLQGIITLEDILEEIVGPIIDEHDYPINTIVKKSDEEFIIDGYVTIRDVNRELNWSLPDDDANTIAGLIIHKLERIPNQGESIKIFNLSITINKKIGNRLDSIKVIILPNKESESDN</sequence>
<dbReference type="InterPro" id="IPR036318">
    <property type="entry name" value="FAD-bd_PCMH-like_sf"/>
</dbReference>
<evidence type="ECO:0000256" key="1">
    <source>
        <dbReference type="ARBA" id="ARBA00004651"/>
    </source>
</evidence>
<dbReference type="InterPro" id="IPR046342">
    <property type="entry name" value="CBS_dom_sf"/>
</dbReference>
<dbReference type="PROSITE" id="PS51846">
    <property type="entry name" value="CNNM"/>
    <property type="match status" value="1"/>
</dbReference>
<dbReference type="GO" id="GO:0005886">
    <property type="term" value="C:plasma membrane"/>
    <property type="evidence" value="ECO:0007669"/>
    <property type="project" value="UniProtKB-SubCell"/>
</dbReference>
<feature type="transmembrane region" description="Helical" evidence="11">
    <location>
        <begin position="6"/>
        <end position="28"/>
    </location>
</feature>
<evidence type="ECO:0000256" key="4">
    <source>
        <dbReference type="ARBA" id="ARBA00022692"/>
    </source>
</evidence>
<keyword evidence="8 10" id="KW-0472">Membrane</keyword>
<gene>
    <name evidence="14" type="ORF">DMENIID0002_09540</name>
</gene>
<comment type="similarity">
    <text evidence="2">Belongs to the UPF0053 family. Hemolysin C subfamily.</text>
</comment>
<dbReference type="Pfam" id="PF00571">
    <property type="entry name" value="CBS"/>
    <property type="match status" value="2"/>
</dbReference>
<keyword evidence="5" id="KW-0677">Repeat</keyword>
<evidence type="ECO:0000256" key="10">
    <source>
        <dbReference type="PROSITE-ProRule" id="PRU01193"/>
    </source>
</evidence>
<dbReference type="Pfam" id="PF03471">
    <property type="entry name" value="CorC_HlyC"/>
    <property type="match status" value="1"/>
</dbReference>
<keyword evidence="4 10" id="KW-0812">Transmembrane</keyword>
<dbReference type="Gene3D" id="3.10.580.10">
    <property type="entry name" value="CBS-domain"/>
    <property type="match status" value="1"/>
</dbReference>
<evidence type="ECO:0000256" key="11">
    <source>
        <dbReference type="SAM" id="Phobius"/>
    </source>
</evidence>
<dbReference type="InterPro" id="IPR000644">
    <property type="entry name" value="CBS_dom"/>
</dbReference>
<evidence type="ECO:0000259" key="12">
    <source>
        <dbReference type="PROSITE" id="PS51371"/>
    </source>
</evidence>
<feature type="domain" description="CBS" evidence="12">
    <location>
        <begin position="202"/>
        <end position="263"/>
    </location>
</feature>